<feature type="compositionally biased region" description="Basic and acidic residues" evidence="1">
    <location>
        <begin position="15"/>
        <end position="49"/>
    </location>
</feature>
<dbReference type="Proteomes" id="UP001057375">
    <property type="component" value="Unassembled WGS sequence"/>
</dbReference>
<name>A0ABQ5KH18_9EUKA</name>
<dbReference type="EMBL" id="BQXS01008906">
    <property type="protein sequence ID" value="GKT30584.1"/>
    <property type="molecule type" value="Genomic_DNA"/>
</dbReference>
<accession>A0ABQ5KH18</accession>
<reference evidence="2" key="1">
    <citation type="submission" date="2022-03" db="EMBL/GenBank/DDBJ databases">
        <title>Draft genome sequence of Aduncisulcus paluster, a free-living microaerophilic Fornicata.</title>
        <authorList>
            <person name="Yuyama I."/>
            <person name="Kume K."/>
            <person name="Tamura T."/>
            <person name="Inagaki Y."/>
            <person name="Hashimoto T."/>
        </authorList>
    </citation>
    <scope>NUCLEOTIDE SEQUENCE</scope>
    <source>
        <strain evidence="2">NY0171</strain>
    </source>
</reference>
<sequence>MEGGGKYSGEEELDGHDTCVVRYGELLDNRGEEEKENAGDEEGEKKENVDAEPGNGEITHAKNGGREEGVNIRPRI</sequence>
<protein>
    <submittedName>
        <fullName evidence="2">Uncharacterized protein</fullName>
    </submittedName>
</protein>
<gene>
    <name evidence="2" type="ORF">ADUPG1_005557</name>
</gene>
<feature type="non-terminal residue" evidence="2">
    <location>
        <position position="76"/>
    </location>
</feature>
<feature type="region of interest" description="Disordered" evidence="1">
    <location>
        <begin position="1"/>
        <end position="76"/>
    </location>
</feature>
<organism evidence="2 3">
    <name type="scientific">Aduncisulcus paluster</name>
    <dbReference type="NCBI Taxonomy" id="2918883"/>
    <lineage>
        <taxon>Eukaryota</taxon>
        <taxon>Metamonada</taxon>
        <taxon>Carpediemonas-like organisms</taxon>
        <taxon>Aduncisulcus</taxon>
    </lineage>
</organism>
<evidence type="ECO:0000256" key="1">
    <source>
        <dbReference type="SAM" id="MobiDB-lite"/>
    </source>
</evidence>
<proteinExistence type="predicted"/>
<comment type="caution">
    <text evidence="2">The sequence shown here is derived from an EMBL/GenBank/DDBJ whole genome shotgun (WGS) entry which is preliminary data.</text>
</comment>
<evidence type="ECO:0000313" key="3">
    <source>
        <dbReference type="Proteomes" id="UP001057375"/>
    </source>
</evidence>
<keyword evidence="3" id="KW-1185">Reference proteome</keyword>
<evidence type="ECO:0000313" key="2">
    <source>
        <dbReference type="EMBL" id="GKT30584.1"/>
    </source>
</evidence>